<dbReference type="PANTHER" id="PTHR33050:SF8">
    <property type="entry name" value="REVERSE TRANSCRIPTASE DOMAIN-CONTAINING PROTEIN"/>
    <property type="match status" value="1"/>
</dbReference>
<accession>A0A6J8BAH7</accession>
<organism evidence="1 2">
    <name type="scientific">Mytilus coruscus</name>
    <name type="common">Sea mussel</name>
    <dbReference type="NCBI Taxonomy" id="42192"/>
    <lineage>
        <taxon>Eukaryota</taxon>
        <taxon>Metazoa</taxon>
        <taxon>Spiralia</taxon>
        <taxon>Lophotrochozoa</taxon>
        <taxon>Mollusca</taxon>
        <taxon>Bivalvia</taxon>
        <taxon>Autobranchia</taxon>
        <taxon>Pteriomorphia</taxon>
        <taxon>Mytilida</taxon>
        <taxon>Mytiloidea</taxon>
        <taxon>Mytilidae</taxon>
        <taxon>Mytilinae</taxon>
        <taxon>Mytilus</taxon>
    </lineage>
</organism>
<evidence type="ECO:0000313" key="1">
    <source>
        <dbReference type="EMBL" id="CAC5380593.1"/>
    </source>
</evidence>
<evidence type="ECO:0000313" key="2">
    <source>
        <dbReference type="Proteomes" id="UP000507470"/>
    </source>
</evidence>
<dbReference type="AlphaFoldDB" id="A0A6J8BAH7"/>
<dbReference type="CDD" id="cd09275">
    <property type="entry name" value="RNase_HI_RT_DIRS1"/>
    <property type="match status" value="1"/>
</dbReference>
<dbReference type="InterPro" id="IPR052055">
    <property type="entry name" value="Hepadnavirus_pol/RT"/>
</dbReference>
<reference evidence="1 2" key="1">
    <citation type="submission" date="2020-06" db="EMBL/GenBank/DDBJ databases">
        <authorList>
            <person name="Li R."/>
            <person name="Bekaert M."/>
        </authorList>
    </citation>
    <scope>NUCLEOTIDE SEQUENCE [LARGE SCALE GENOMIC DNA]</scope>
    <source>
        <strain evidence="2">wild</strain>
    </source>
</reference>
<name>A0A6J8BAH7_MYTCO</name>
<dbReference type="OrthoDB" id="5951204at2759"/>
<sequence>MSQFCAGELEIIRHCRISKKEKEGRLSLLNKICYYASEFEWPVLLNFYAAWVKLIEKGENSWSDDTSLLEVIMLIGNKVLNKTAMSGVEFNTSELTISVTTERVEEILLLVKTWLDKQVATVKHLQSLLVWSVHFVNRKILVKYDNQSTVMVLNSGCTRDAYMQCCLREILFYAAKYNFEIKAVHFPGVENRTADILSRWHSDPRFEDLFYELPVIRICKCF</sequence>
<dbReference type="EMBL" id="CACVKT020002909">
    <property type="protein sequence ID" value="CAC5380593.1"/>
    <property type="molecule type" value="Genomic_DNA"/>
</dbReference>
<dbReference type="Proteomes" id="UP000507470">
    <property type="component" value="Unassembled WGS sequence"/>
</dbReference>
<proteinExistence type="predicted"/>
<dbReference type="PANTHER" id="PTHR33050">
    <property type="entry name" value="REVERSE TRANSCRIPTASE DOMAIN-CONTAINING PROTEIN"/>
    <property type="match status" value="1"/>
</dbReference>
<protein>
    <submittedName>
        <fullName evidence="1">Uncharacterized protein</fullName>
    </submittedName>
</protein>
<keyword evidence="2" id="KW-1185">Reference proteome</keyword>
<gene>
    <name evidence="1" type="ORF">MCOR_16533</name>
</gene>